<accession>A0A177XXY4</accession>
<organism evidence="4 5">
    <name type="scientific">Vibrio bivalvicida</name>
    <dbReference type="NCBI Taxonomy" id="1276888"/>
    <lineage>
        <taxon>Bacteria</taxon>
        <taxon>Pseudomonadati</taxon>
        <taxon>Pseudomonadota</taxon>
        <taxon>Gammaproteobacteria</taxon>
        <taxon>Vibrionales</taxon>
        <taxon>Vibrionaceae</taxon>
        <taxon>Vibrio</taxon>
        <taxon>Vibrio oreintalis group</taxon>
    </lineage>
</organism>
<gene>
    <name evidence="4" type="ORF">APB76_16035</name>
</gene>
<dbReference type="Pfam" id="PF02567">
    <property type="entry name" value="PhzC-PhzF"/>
    <property type="match status" value="1"/>
</dbReference>
<dbReference type="PANTHER" id="PTHR13774">
    <property type="entry name" value="PHENAZINE BIOSYNTHESIS PROTEIN"/>
    <property type="match status" value="1"/>
</dbReference>
<dbReference type="Gene3D" id="3.10.310.10">
    <property type="entry name" value="Diaminopimelate Epimerase, Chain A, domain 1"/>
    <property type="match status" value="2"/>
</dbReference>
<dbReference type="Proteomes" id="UP000078406">
    <property type="component" value="Unassembled WGS sequence"/>
</dbReference>
<keyword evidence="2" id="KW-0413">Isomerase</keyword>
<name>A0A177XXY4_9VIBR</name>
<dbReference type="GO" id="GO:0005737">
    <property type="term" value="C:cytoplasm"/>
    <property type="evidence" value="ECO:0007669"/>
    <property type="project" value="TreeGrafter"/>
</dbReference>
<dbReference type="PANTHER" id="PTHR13774:SF39">
    <property type="entry name" value="BIOSYNTHESIS PROTEIN, PUTATIVE-RELATED"/>
    <property type="match status" value="1"/>
</dbReference>
<dbReference type="InterPro" id="IPR003719">
    <property type="entry name" value="Phenazine_PhzF-like"/>
</dbReference>
<evidence type="ECO:0000313" key="4">
    <source>
        <dbReference type="EMBL" id="OAJ93460.1"/>
    </source>
</evidence>
<dbReference type="SUPFAM" id="SSF54506">
    <property type="entry name" value="Diaminopimelate epimerase-like"/>
    <property type="match status" value="1"/>
</dbReference>
<proteinExistence type="inferred from homology"/>
<dbReference type="NCBIfam" id="TIGR00654">
    <property type="entry name" value="PhzF_family"/>
    <property type="match status" value="1"/>
</dbReference>
<dbReference type="RefSeq" id="WP_054961915.1">
    <property type="nucleotide sequence ID" value="NZ_LLEI02000043.1"/>
</dbReference>
<sequence>MEVKVTIVDAFVDGKFGGNPAGVVLDADSLSAEQKLLVAKQVGLSETAFVSESNAGADFKLDFFTPEKQIAHCGHATVATFSYLAKQGLVPNPNTSKQTIDGNREIRMEGEFAYMEQLQPHYLRLEADMDKVLEALDLVQENTLGTPIVASTGNAFILVGVKDIHTLESLKPKMDLINELSEKYDLIGFYVFTLETNRAGRDASARMFAPRYGIKEEAATGMAAGPLACYLYDYLGVKKHEIHIEQGYAMTTPSPSCIKVLLTLNNSEITSLLAGGVGVVSSSKSVVVV</sequence>
<evidence type="ECO:0000256" key="1">
    <source>
        <dbReference type="ARBA" id="ARBA00008270"/>
    </source>
</evidence>
<evidence type="ECO:0000256" key="2">
    <source>
        <dbReference type="ARBA" id="ARBA00023235"/>
    </source>
</evidence>
<evidence type="ECO:0000256" key="3">
    <source>
        <dbReference type="PIRSR" id="PIRSR016184-1"/>
    </source>
</evidence>
<protein>
    <submittedName>
        <fullName evidence="4">Phenazine biosynthesis protein</fullName>
    </submittedName>
</protein>
<dbReference type="EMBL" id="LLEI02000043">
    <property type="protein sequence ID" value="OAJ93460.1"/>
    <property type="molecule type" value="Genomic_DNA"/>
</dbReference>
<dbReference type="PIRSF" id="PIRSF016184">
    <property type="entry name" value="PhzC_PhzF"/>
    <property type="match status" value="1"/>
</dbReference>
<evidence type="ECO:0000313" key="5">
    <source>
        <dbReference type="Proteomes" id="UP000078406"/>
    </source>
</evidence>
<comment type="caution">
    <text evidence="4">The sequence shown here is derived from an EMBL/GenBank/DDBJ whole genome shotgun (WGS) entry which is preliminary data.</text>
</comment>
<reference evidence="4 5" key="1">
    <citation type="journal article" date="2016" name="Syst. Appl. Microbiol.">
        <title>Vibrio bivalvicida sp. nov., a novel larval pathogen for bivalve molluscs reared in a hatchery.</title>
        <authorList>
            <person name="Dubert J."/>
            <person name="Romalde J.L."/>
            <person name="Prado S."/>
            <person name="Barja J.L."/>
        </authorList>
    </citation>
    <scope>NUCLEOTIDE SEQUENCE [LARGE SCALE GENOMIC DNA]</scope>
    <source>
        <strain evidence="4 5">605</strain>
    </source>
</reference>
<feature type="active site" evidence="3">
    <location>
        <position position="46"/>
    </location>
</feature>
<dbReference type="AlphaFoldDB" id="A0A177XXY4"/>
<comment type="similarity">
    <text evidence="1">Belongs to the PhzF family.</text>
</comment>
<dbReference type="GO" id="GO:0016853">
    <property type="term" value="F:isomerase activity"/>
    <property type="evidence" value="ECO:0007669"/>
    <property type="project" value="UniProtKB-KW"/>
</dbReference>